<evidence type="ECO:0000313" key="3">
    <source>
        <dbReference type="EMBL" id="MEN3238769.1"/>
    </source>
</evidence>
<dbReference type="Proteomes" id="UP001407347">
    <property type="component" value="Unassembled WGS sequence"/>
</dbReference>
<evidence type="ECO:0000256" key="1">
    <source>
        <dbReference type="SAM" id="MobiDB-lite"/>
    </source>
</evidence>
<reference evidence="3 4" key="1">
    <citation type="journal article" date="2023" name="PLoS ONE">
        <title>Complete genome assembly of Hawai'i environmental nontuberculous mycobacteria reveals unexpected co-isolation with methylobacteria.</title>
        <authorList>
            <person name="Hendrix J."/>
            <person name="Epperson L.E."/>
            <person name="Tong E.I."/>
            <person name="Chan Y.L."/>
            <person name="Hasan N.A."/>
            <person name="Dawrs S.N."/>
            <person name="Norton G.J."/>
            <person name="Virdi R."/>
            <person name="Crooks J.L."/>
            <person name="Chan E.D."/>
            <person name="Honda J.R."/>
            <person name="Strong M."/>
        </authorList>
    </citation>
    <scope>NUCLEOTIDE SEQUENCE [LARGE SCALE GENOMIC DNA]</scope>
    <source>
        <strain evidence="3 4">NJH_HI04-1</strain>
    </source>
</reference>
<dbReference type="RefSeq" id="WP_346013832.1">
    <property type="nucleotide sequence ID" value="NZ_JAQYXP010000007.1"/>
</dbReference>
<dbReference type="InterPro" id="IPR022073">
    <property type="entry name" value="T4BSS_DotH_IcmK"/>
</dbReference>
<name>A0ABV0A613_9HYPH</name>
<feature type="compositionally biased region" description="Low complexity" evidence="1">
    <location>
        <begin position="61"/>
        <end position="73"/>
    </location>
</feature>
<dbReference type="Pfam" id="PF12293">
    <property type="entry name" value="T4BSS_DotH_IcmK"/>
    <property type="match status" value="1"/>
</dbReference>
<sequence length="395" mass="40612">MMRAGGAPTRIRVFGCLLTALVCAPLAARAHGVHEAGQPTDADAAPGGGSAFVGPSPPAAGAPAPGGAVRRPFGVPPTGVPPTGAAATAAPPPVPRPLTPGELEELRQRMLGSSKGVILKPDEIQGVRRAVQDAQGAGNFPGRDGRMPRPEPRLLSVTQEVSRSAPETLHLAYGIVSPITFVDGKGNPWPIASVAYDPRLFAQDGTGCGVDAAMGATQVAAAAGSDRPTSINLMPCRFDTWGNILIRLEAVPYPIPLMVLSGQSETVDIPVTVRVAGTSPLTPVKVAAASPGPVRKGGGRPTARGAGAPDTTALLHLFGAGTPPSGAQRLVANGAQAWLYRDRMYVRVQGNLVSPQPVASADAPEGYRIYEFLRPASRLVAERGDGSETAITIEF</sequence>
<comment type="caution">
    <text evidence="3">The sequence shown here is derived from an EMBL/GenBank/DDBJ whole genome shotgun (WGS) entry which is preliminary data.</text>
</comment>
<organism evidence="3 4">
    <name type="scientific">Methylobacterium ajmalii</name>
    <dbReference type="NCBI Taxonomy" id="2738439"/>
    <lineage>
        <taxon>Bacteria</taxon>
        <taxon>Pseudomonadati</taxon>
        <taxon>Pseudomonadota</taxon>
        <taxon>Alphaproteobacteria</taxon>
        <taxon>Hyphomicrobiales</taxon>
        <taxon>Methylobacteriaceae</taxon>
        <taxon>Methylobacterium</taxon>
    </lineage>
</organism>
<evidence type="ECO:0000256" key="2">
    <source>
        <dbReference type="SAM" id="SignalP"/>
    </source>
</evidence>
<accession>A0ABV0A613</accession>
<protein>
    <submittedName>
        <fullName evidence="3">DotH/IcmK family type IV secretion protein</fullName>
    </submittedName>
</protein>
<keyword evidence="4" id="KW-1185">Reference proteome</keyword>
<feature type="region of interest" description="Disordered" evidence="1">
    <location>
        <begin position="37"/>
        <end position="96"/>
    </location>
</feature>
<keyword evidence="2" id="KW-0732">Signal</keyword>
<proteinExistence type="predicted"/>
<feature type="signal peptide" evidence="2">
    <location>
        <begin position="1"/>
        <end position="30"/>
    </location>
</feature>
<gene>
    <name evidence="3" type="ORF">PUR29_35615</name>
</gene>
<feature type="chain" id="PRO_5047182209" evidence="2">
    <location>
        <begin position="31"/>
        <end position="395"/>
    </location>
</feature>
<evidence type="ECO:0000313" key="4">
    <source>
        <dbReference type="Proteomes" id="UP001407347"/>
    </source>
</evidence>
<dbReference type="EMBL" id="JAQYXP010000007">
    <property type="protein sequence ID" value="MEN3238769.1"/>
    <property type="molecule type" value="Genomic_DNA"/>
</dbReference>